<feature type="region of interest" description="Disordered" evidence="1">
    <location>
        <begin position="24"/>
        <end position="152"/>
    </location>
</feature>
<reference evidence="2" key="2">
    <citation type="submission" date="2022-01" db="EMBL/GenBank/DDBJ databases">
        <authorList>
            <person name="Yamashiro T."/>
            <person name="Shiraishi A."/>
            <person name="Satake H."/>
            <person name="Nakayama K."/>
        </authorList>
    </citation>
    <scope>NUCLEOTIDE SEQUENCE</scope>
</reference>
<evidence type="ECO:0000313" key="2">
    <source>
        <dbReference type="EMBL" id="GJT29438.1"/>
    </source>
</evidence>
<evidence type="ECO:0000313" key="3">
    <source>
        <dbReference type="Proteomes" id="UP001151760"/>
    </source>
</evidence>
<organism evidence="2 3">
    <name type="scientific">Tanacetum coccineum</name>
    <dbReference type="NCBI Taxonomy" id="301880"/>
    <lineage>
        <taxon>Eukaryota</taxon>
        <taxon>Viridiplantae</taxon>
        <taxon>Streptophyta</taxon>
        <taxon>Embryophyta</taxon>
        <taxon>Tracheophyta</taxon>
        <taxon>Spermatophyta</taxon>
        <taxon>Magnoliopsida</taxon>
        <taxon>eudicotyledons</taxon>
        <taxon>Gunneridae</taxon>
        <taxon>Pentapetalae</taxon>
        <taxon>asterids</taxon>
        <taxon>campanulids</taxon>
        <taxon>Asterales</taxon>
        <taxon>Asteraceae</taxon>
        <taxon>Asteroideae</taxon>
        <taxon>Anthemideae</taxon>
        <taxon>Anthemidinae</taxon>
        <taxon>Tanacetum</taxon>
    </lineage>
</organism>
<evidence type="ECO:0000256" key="1">
    <source>
        <dbReference type="SAM" id="MobiDB-lite"/>
    </source>
</evidence>
<dbReference type="EMBL" id="BQNB010014542">
    <property type="protein sequence ID" value="GJT29438.1"/>
    <property type="molecule type" value="Genomic_DNA"/>
</dbReference>
<feature type="compositionally biased region" description="Acidic residues" evidence="1">
    <location>
        <begin position="135"/>
        <end position="151"/>
    </location>
</feature>
<keyword evidence="3" id="KW-1185">Reference proteome</keyword>
<feature type="compositionally biased region" description="Basic and acidic residues" evidence="1">
    <location>
        <begin position="115"/>
        <end position="134"/>
    </location>
</feature>
<sequence length="762" mass="87046">MDKGLTMLSDVALTEAEQLKLVIEKSKTQTHSSHASGSGTDDGTGVKPGVPDVPLYNSDDEQISWKLSDEEDDDEVSLNDDDDVANQDDENQDDDNEQTDSDNEGDDFVHPTFSTHDDEAKQDEEVNKEDNFDPREEEMEEEATHEEDEANELYRDVNINLEGRDTTMTDALLPNQSSSVTSGFVSNMCNPRPDTGIDSIFTLNTEATSLVDVPVTTIAEPPFVSATTLPPPSTHLITHLQQTLNKKFGNRLLLVQAKNQFTEVVSSIPGIVDAYLANKMHEAIKIAVQLQFERLRDEAQAENADFLIKLDDNIKKIIKDQVKEQVKAHVSKILPKIEKLVNDQLESKVLIRSSNEAKTSYAIAANLSKLELKKILIDKMKANKSIDKSLMHMETLSLSNDVEMMQMMTKNPLLDQTGGPREDELEKTKINQCTKGKDIQDIWQNKTLPDAHGPIQPWLSSLARKEDLRELFNELMDTSLDFSAFVINQLKVDTLTTELLAGPTFELMKGSCKSLIELEYLFEEVYKATTDQLDWINLEGQQYPYDLRKPLPLIPNTQGHRVIPFDHFFNNDLEYLSGGVSSRRYATFVTKTKAADYGHIKWIENLVPNRMWSQVLVSYDKHALWGISHWGHKRQQFYGFMANRESARDVYFKRRIIAVTKIEILGVKSYQKKLNLTKPDTYRPDLKRREAYTAYSNHRGFIYQNKDKKNRLMRIDELHKFSNGTLDDIRTTFNDRLKGIRMLYLPQTIWRQHDKDNAGAMI</sequence>
<gene>
    <name evidence="2" type="ORF">Tco_0909713</name>
</gene>
<comment type="caution">
    <text evidence="2">The sequence shown here is derived from an EMBL/GenBank/DDBJ whole genome shotgun (WGS) entry which is preliminary data.</text>
</comment>
<accession>A0ABQ5CR84</accession>
<feature type="compositionally biased region" description="Acidic residues" evidence="1">
    <location>
        <begin position="69"/>
        <end position="106"/>
    </location>
</feature>
<feature type="compositionally biased region" description="Polar residues" evidence="1">
    <location>
        <begin position="29"/>
        <end position="41"/>
    </location>
</feature>
<reference evidence="2" key="1">
    <citation type="journal article" date="2022" name="Int. J. Mol. Sci.">
        <title>Draft Genome of Tanacetum Coccineum: Genomic Comparison of Closely Related Tanacetum-Family Plants.</title>
        <authorList>
            <person name="Yamashiro T."/>
            <person name="Shiraishi A."/>
            <person name="Nakayama K."/>
            <person name="Satake H."/>
        </authorList>
    </citation>
    <scope>NUCLEOTIDE SEQUENCE</scope>
</reference>
<protein>
    <submittedName>
        <fullName evidence="2">Uncharacterized protein</fullName>
    </submittedName>
</protein>
<name>A0ABQ5CR84_9ASTR</name>
<dbReference type="Proteomes" id="UP001151760">
    <property type="component" value="Unassembled WGS sequence"/>
</dbReference>
<proteinExistence type="predicted"/>